<dbReference type="SMART" id="SM00448">
    <property type="entry name" value="REC"/>
    <property type="match status" value="1"/>
</dbReference>
<feature type="coiled-coil region" evidence="3">
    <location>
        <begin position="122"/>
        <end position="156"/>
    </location>
</feature>
<accession>A0ABT1U0E3</accession>
<dbReference type="PANTHER" id="PTHR44591:SF19">
    <property type="entry name" value="TWO-COMPONENT RESPONSE REGULATOR-RELATED"/>
    <property type="match status" value="1"/>
</dbReference>
<dbReference type="InterPro" id="IPR011006">
    <property type="entry name" value="CheY-like_superfamily"/>
</dbReference>
<evidence type="ECO:0000313" key="6">
    <source>
        <dbReference type="Proteomes" id="UP001524586"/>
    </source>
</evidence>
<dbReference type="InterPro" id="IPR050595">
    <property type="entry name" value="Bact_response_regulator"/>
</dbReference>
<reference evidence="5 6" key="1">
    <citation type="submission" date="2022-07" db="EMBL/GenBank/DDBJ databases">
        <title>Methylomonas rivi sp. nov., Methylomonas rosea sp. nov., Methylomonas aureus sp. nov. and Methylomonas subterranea sp. nov., four novel methanotrophs isolated from a freshwater creek and the deep terrestrial subsurface.</title>
        <authorList>
            <person name="Abin C."/>
            <person name="Sankaranarayanan K."/>
            <person name="Garner C."/>
            <person name="Sindelar R."/>
            <person name="Kotary K."/>
            <person name="Garner R."/>
            <person name="Barclay S."/>
            <person name="Lawson P."/>
            <person name="Krumholz L."/>
        </authorList>
    </citation>
    <scope>NUCLEOTIDE SEQUENCE [LARGE SCALE GENOMIC DNA]</scope>
    <source>
        <strain evidence="5 6">WSC-6</strain>
    </source>
</reference>
<dbReference type="EMBL" id="JANIBK010000006">
    <property type="protein sequence ID" value="MCQ8127290.1"/>
    <property type="molecule type" value="Genomic_DNA"/>
</dbReference>
<dbReference type="PROSITE" id="PS50110">
    <property type="entry name" value="RESPONSE_REGULATORY"/>
    <property type="match status" value="1"/>
</dbReference>
<name>A0ABT1U0E3_9GAMM</name>
<dbReference type="Proteomes" id="UP001524586">
    <property type="component" value="Unassembled WGS sequence"/>
</dbReference>
<protein>
    <submittedName>
        <fullName evidence="5">Response regulator</fullName>
    </submittedName>
</protein>
<evidence type="ECO:0000259" key="4">
    <source>
        <dbReference type="PROSITE" id="PS50110"/>
    </source>
</evidence>
<evidence type="ECO:0000256" key="1">
    <source>
        <dbReference type="ARBA" id="ARBA00022553"/>
    </source>
</evidence>
<feature type="domain" description="Response regulatory" evidence="4">
    <location>
        <begin position="7"/>
        <end position="120"/>
    </location>
</feature>
<dbReference type="InterPro" id="IPR001789">
    <property type="entry name" value="Sig_transdc_resp-reg_receiver"/>
</dbReference>
<gene>
    <name evidence="5" type="ORF">NP596_02370</name>
</gene>
<keyword evidence="3" id="KW-0175">Coiled coil</keyword>
<dbReference type="SUPFAM" id="SSF52172">
    <property type="entry name" value="CheY-like"/>
    <property type="match status" value="1"/>
</dbReference>
<dbReference type="PANTHER" id="PTHR44591">
    <property type="entry name" value="STRESS RESPONSE REGULATOR PROTEIN 1"/>
    <property type="match status" value="1"/>
</dbReference>
<dbReference type="CDD" id="cd17569">
    <property type="entry name" value="REC_HupR-like"/>
    <property type="match status" value="1"/>
</dbReference>
<dbReference type="RefSeq" id="WP_256613607.1">
    <property type="nucleotide sequence ID" value="NZ_JANIBK010000006.1"/>
</dbReference>
<keyword evidence="1 2" id="KW-0597">Phosphoprotein</keyword>
<dbReference type="Pfam" id="PF00072">
    <property type="entry name" value="Response_reg"/>
    <property type="match status" value="1"/>
</dbReference>
<proteinExistence type="predicted"/>
<sequence>MNNEPAHVLLVDDEPNILKALGRVLKNYTVTAANSGSEGLAHALGTQFDIVISDYRMPEMDGIAFLEKFMAIQPDAIRIIVTGYADLEAAQNAINTLGVFRFINKPWNNLEIINAVEKGLELKRILQENKALADQVRQQQAKLNEQDAILKALEAEEPGITKVNWAPDGSIILDESELDDDFKL</sequence>
<evidence type="ECO:0000313" key="5">
    <source>
        <dbReference type="EMBL" id="MCQ8127290.1"/>
    </source>
</evidence>
<keyword evidence="6" id="KW-1185">Reference proteome</keyword>
<evidence type="ECO:0000256" key="3">
    <source>
        <dbReference type="SAM" id="Coils"/>
    </source>
</evidence>
<feature type="modified residue" description="4-aspartylphosphate" evidence="2">
    <location>
        <position position="54"/>
    </location>
</feature>
<evidence type="ECO:0000256" key="2">
    <source>
        <dbReference type="PROSITE-ProRule" id="PRU00169"/>
    </source>
</evidence>
<comment type="caution">
    <text evidence="5">The sequence shown here is derived from an EMBL/GenBank/DDBJ whole genome shotgun (WGS) entry which is preliminary data.</text>
</comment>
<organism evidence="5 6">
    <name type="scientific">Methylomonas rivi</name>
    <dbReference type="NCBI Taxonomy" id="2952226"/>
    <lineage>
        <taxon>Bacteria</taxon>
        <taxon>Pseudomonadati</taxon>
        <taxon>Pseudomonadota</taxon>
        <taxon>Gammaproteobacteria</taxon>
        <taxon>Methylococcales</taxon>
        <taxon>Methylococcaceae</taxon>
        <taxon>Methylomonas</taxon>
    </lineage>
</organism>
<dbReference type="Gene3D" id="3.40.50.2300">
    <property type="match status" value="1"/>
</dbReference>